<evidence type="ECO:0000313" key="3">
    <source>
        <dbReference type="Proteomes" id="UP000298653"/>
    </source>
</evidence>
<evidence type="ECO:0000256" key="1">
    <source>
        <dbReference type="SAM" id="Phobius"/>
    </source>
</evidence>
<protein>
    <recommendedName>
        <fullName evidence="4">Integral membrane protein</fullName>
    </recommendedName>
</protein>
<keyword evidence="1" id="KW-1133">Transmembrane helix</keyword>
<dbReference type="OrthoDB" id="87655at2"/>
<keyword evidence="1" id="KW-0812">Transmembrane</keyword>
<dbReference type="Pfam" id="PF19700">
    <property type="entry name" value="DUF6198"/>
    <property type="match status" value="1"/>
</dbReference>
<feature type="transmembrane region" description="Helical" evidence="1">
    <location>
        <begin position="183"/>
        <end position="202"/>
    </location>
</feature>
<reference evidence="2 3" key="1">
    <citation type="submission" date="2019-05" db="EMBL/GenBank/DDBJ databases">
        <title>Complete genome sequencing of Anaerostipes rhamnosivorans.</title>
        <authorList>
            <person name="Bui T.P.N."/>
            <person name="de Vos W.M."/>
        </authorList>
    </citation>
    <scope>NUCLEOTIDE SEQUENCE [LARGE SCALE GENOMIC DNA]</scope>
    <source>
        <strain evidence="2 3">1y2</strain>
    </source>
</reference>
<dbReference type="EMBL" id="CP040058">
    <property type="protein sequence ID" value="QCP34473.1"/>
    <property type="molecule type" value="Genomic_DNA"/>
</dbReference>
<sequence>MEKCKRYSLFLIGLFISSFGVSLITKADLGTSPISSIPYVMSLGYRFTLGQFTIVLSLFLIMLQMIILKKRFKKEDLLQIPVSVLFGYFIDFTMLLIQNFQPEAYIVKLAALLAGCLVLGFGVYIEVLANVVMLPGESFVRAVSSTWNTDFGMTKVCFDAAMTVFAGAMSFVLFHNLHGVREGTIVAALAVGIIAKFFGRILDFVEPKLFNV</sequence>
<proteinExistence type="predicted"/>
<dbReference type="PANTHER" id="PTHR40078:SF1">
    <property type="entry name" value="INTEGRAL MEMBRANE PROTEIN"/>
    <property type="match status" value="1"/>
</dbReference>
<feature type="transmembrane region" description="Helical" evidence="1">
    <location>
        <begin position="45"/>
        <end position="68"/>
    </location>
</feature>
<feature type="transmembrane region" description="Helical" evidence="1">
    <location>
        <begin position="80"/>
        <end position="97"/>
    </location>
</feature>
<keyword evidence="3" id="KW-1185">Reference proteome</keyword>
<feature type="transmembrane region" description="Helical" evidence="1">
    <location>
        <begin position="7"/>
        <end position="25"/>
    </location>
</feature>
<dbReference type="RefSeq" id="WP_137328005.1">
    <property type="nucleotide sequence ID" value="NZ_CP040058.1"/>
</dbReference>
<organism evidence="2 3">
    <name type="scientific">Anaerostipes rhamnosivorans</name>
    <dbReference type="NCBI Taxonomy" id="1229621"/>
    <lineage>
        <taxon>Bacteria</taxon>
        <taxon>Bacillati</taxon>
        <taxon>Bacillota</taxon>
        <taxon>Clostridia</taxon>
        <taxon>Lachnospirales</taxon>
        <taxon>Lachnospiraceae</taxon>
        <taxon>Anaerostipes</taxon>
    </lineage>
</organism>
<dbReference type="KEGG" id="arf:AR1Y2_1019"/>
<dbReference type="AlphaFoldDB" id="A0A4P8IF49"/>
<keyword evidence="1" id="KW-0472">Membrane</keyword>
<accession>A0A4P8IF49</accession>
<evidence type="ECO:0008006" key="4">
    <source>
        <dbReference type="Google" id="ProtNLM"/>
    </source>
</evidence>
<feature type="transmembrane region" description="Helical" evidence="1">
    <location>
        <begin position="156"/>
        <end position="177"/>
    </location>
</feature>
<dbReference type="Proteomes" id="UP000298653">
    <property type="component" value="Chromosome"/>
</dbReference>
<gene>
    <name evidence="2" type="ORF">AR1Y2_1019</name>
</gene>
<dbReference type="PANTHER" id="PTHR40078">
    <property type="entry name" value="INTEGRAL MEMBRANE PROTEIN-RELATED"/>
    <property type="match status" value="1"/>
</dbReference>
<feature type="transmembrane region" description="Helical" evidence="1">
    <location>
        <begin position="109"/>
        <end position="135"/>
    </location>
</feature>
<dbReference type="InterPro" id="IPR038750">
    <property type="entry name" value="YczE/YyaS-like"/>
</dbReference>
<name>A0A4P8IF49_9FIRM</name>
<evidence type="ECO:0000313" key="2">
    <source>
        <dbReference type="EMBL" id="QCP34473.1"/>
    </source>
</evidence>